<evidence type="ECO:0000313" key="4">
    <source>
        <dbReference type="EMBL" id="KAB2339939.1"/>
    </source>
</evidence>
<keyword evidence="1 2" id="KW-0238">DNA-binding</keyword>
<keyword evidence="5" id="KW-1185">Reference proteome</keyword>
<dbReference type="GO" id="GO:0003697">
    <property type="term" value="F:single-stranded DNA binding"/>
    <property type="evidence" value="ECO:0007669"/>
    <property type="project" value="InterPro"/>
</dbReference>
<dbReference type="EMBL" id="WBMT01000032">
    <property type="protein sequence ID" value="KAB2339939.1"/>
    <property type="molecule type" value="Genomic_DNA"/>
</dbReference>
<dbReference type="InterPro" id="IPR000424">
    <property type="entry name" value="Primosome_PriB/ssb"/>
</dbReference>
<evidence type="ECO:0000313" key="5">
    <source>
        <dbReference type="Proteomes" id="UP000468735"/>
    </source>
</evidence>
<reference evidence="4 5" key="1">
    <citation type="submission" date="2019-09" db="EMBL/GenBank/DDBJ databases">
        <title>Actinomadura physcomitrii sp. nov., a novel actinomycete isolated from moss [Physcomitrium sphaericum (Ludw) Fuernr].</title>
        <authorList>
            <person name="Zhuang X."/>
            <person name="Liu C."/>
        </authorList>
    </citation>
    <scope>NUCLEOTIDE SEQUENCE [LARGE SCALE GENOMIC DNA]</scope>
    <source>
        <strain evidence="4 5">HMC1</strain>
    </source>
</reference>
<name>A0A6H9YH39_9ACTN</name>
<dbReference type="RefSeq" id="WP_151570177.1">
    <property type="nucleotide sequence ID" value="NZ_WBMT01000032.1"/>
</dbReference>
<evidence type="ECO:0000256" key="3">
    <source>
        <dbReference type="SAM" id="MobiDB-lite"/>
    </source>
</evidence>
<evidence type="ECO:0000256" key="2">
    <source>
        <dbReference type="PROSITE-ProRule" id="PRU00252"/>
    </source>
</evidence>
<comment type="caution">
    <text evidence="4">The sequence shown here is derived from an EMBL/GenBank/DDBJ whole genome shotgun (WGS) entry which is preliminary data.</text>
</comment>
<dbReference type="AlphaFoldDB" id="A0A6H9YH39"/>
<accession>A0A6H9YH39</accession>
<feature type="region of interest" description="Disordered" evidence="3">
    <location>
        <begin position="109"/>
        <end position="135"/>
    </location>
</feature>
<gene>
    <name evidence="4" type="ORF">F8566_46115</name>
</gene>
<organism evidence="4 5">
    <name type="scientific">Actinomadura rudentiformis</name>
    <dbReference type="NCBI Taxonomy" id="359158"/>
    <lineage>
        <taxon>Bacteria</taxon>
        <taxon>Bacillati</taxon>
        <taxon>Actinomycetota</taxon>
        <taxon>Actinomycetes</taxon>
        <taxon>Streptosporangiales</taxon>
        <taxon>Thermomonosporaceae</taxon>
        <taxon>Actinomadura</taxon>
    </lineage>
</organism>
<proteinExistence type="predicted"/>
<protein>
    <submittedName>
        <fullName evidence="4">Single-stranded DNA-binding protein</fullName>
    </submittedName>
</protein>
<dbReference type="OrthoDB" id="5186768at2"/>
<dbReference type="Pfam" id="PF00436">
    <property type="entry name" value="SSB"/>
    <property type="match status" value="1"/>
</dbReference>
<sequence>MTCPHVNDVTLLGKLAEDPVRRALPSGLVVAWRLIVDRPRKSPGRRVVDALACATYEPAVIDQTPTWRTGDLIEVHGSLRRRFWRPDELGIGRYEVEVYEATLVAVAPAPSRPQPTRSRHIPNQRRQAIARGASR</sequence>
<evidence type="ECO:0000256" key="1">
    <source>
        <dbReference type="ARBA" id="ARBA00023125"/>
    </source>
</evidence>
<dbReference type="InterPro" id="IPR012340">
    <property type="entry name" value="NA-bd_OB-fold"/>
</dbReference>
<dbReference type="PROSITE" id="PS50935">
    <property type="entry name" value="SSB"/>
    <property type="match status" value="1"/>
</dbReference>
<dbReference type="Gene3D" id="2.40.50.140">
    <property type="entry name" value="Nucleic acid-binding proteins"/>
    <property type="match status" value="1"/>
</dbReference>
<dbReference type="Proteomes" id="UP000468735">
    <property type="component" value="Unassembled WGS sequence"/>
</dbReference>
<dbReference type="SUPFAM" id="SSF50249">
    <property type="entry name" value="Nucleic acid-binding proteins"/>
    <property type="match status" value="1"/>
</dbReference>